<dbReference type="SUPFAM" id="SSF143990">
    <property type="entry name" value="YbiA-like"/>
    <property type="match status" value="1"/>
</dbReference>
<proteinExistence type="predicted"/>
<dbReference type="CDD" id="cd15457">
    <property type="entry name" value="NADAR"/>
    <property type="match status" value="1"/>
</dbReference>
<reference evidence="2 3" key="1">
    <citation type="submission" date="2016-10" db="EMBL/GenBank/DDBJ databases">
        <title>Draft genome sequence of Coniochaeta ligniaria NRRL30616, a lignocellulolytic fungus for bioabatement of inhibitors in plant biomass hydrolysates.</title>
        <authorList>
            <consortium name="DOE Joint Genome Institute"/>
            <person name="Jimenez D.J."/>
            <person name="Hector R.E."/>
            <person name="Riley R."/>
            <person name="Sun H."/>
            <person name="Grigoriev I.V."/>
            <person name="Van Elsas J.D."/>
            <person name="Nichols N.N."/>
        </authorList>
    </citation>
    <scope>NUCLEOTIDE SEQUENCE [LARGE SCALE GENOMIC DNA]</scope>
    <source>
        <strain evidence="2 3">NRRL 30616</strain>
    </source>
</reference>
<feature type="domain" description="NADAR" evidence="1">
    <location>
        <begin position="14"/>
        <end position="186"/>
    </location>
</feature>
<dbReference type="Pfam" id="PF08719">
    <property type="entry name" value="NADAR"/>
    <property type="match status" value="1"/>
</dbReference>
<protein>
    <submittedName>
        <fullName evidence="2">DUF1768-domain-containing protein</fullName>
    </submittedName>
</protein>
<dbReference type="InterPro" id="IPR037238">
    <property type="entry name" value="YbiA-like_sf"/>
</dbReference>
<evidence type="ECO:0000259" key="1">
    <source>
        <dbReference type="Pfam" id="PF08719"/>
    </source>
</evidence>
<sequence length="199" mass="23093">MIDPSPRTESEPLYFWRETDPHTGYLSQWYYCPFKDDEGKTYKTAEHYMMHHKALLFEDETKALEILRASNPRKAKSLGRKVANFDERLWNEHRERIVRQGNHFKFTKAVSEKGIRRGNCDSAPLVAMSLRRILLSTGDRELVEASPFDPIWGVGLSAEDADKTRRSLWGENLLGKALMEVRDTFRKEDIDKKAEANSS</sequence>
<dbReference type="OrthoDB" id="206452at2759"/>
<dbReference type="Gene3D" id="1.10.357.40">
    <property type="entry name" value="YbiA-like"/>
    <property type="match status" value="1"/>
</dbReference>
<dbReference type="InParanoid" id="A0A1J7JZ43"/>
<evidence type="ECO:0000313" key="3">
    <source>
        <dbReference type="Proteomes" id="UP000182658"/>
    </source>
</evidence>
<dbReference type="STRING" id="1408157.A0A1J7JZ43"/>
<evidence type="ECO:0000313" key="2">
    <source>
        <dbReference type="EMBL" id="OIW35416.1"/>
    </source>
</evidence>
<dbReference type="InterPro" id="IPR012816">
    <property type="entry name" value="NADAR"/>
</dbReference>
<organism evidence="2 3">
    <name type="scientific">Coniochaeta ligniaria NRRL 30616</name>
    <dbReference type="NCBI Taxonomy" id="1408157"/>
    <lineage>
        <taxon>Eukaryota</taxon>
        <taxon>Fungi</taxon>
        <taxon>Dikarya</taxon>
        <taxon>Ascomycota</taxon>
        <taxon>Pezizomycotina</taxon>
        <taxon>Sordariomycetes</taxon>
        <taxon>Sordariomycetidae</taxon>
        <taxon>Coniochaetales</taxon>
        <taxon>Coniochaetaceae</taxon>
        <taxon>Coniochaeta</taxon>
    </lineage>
</organism>
<name>A0A1J7JZ43_9PEZI</name>
<dbReference type="NCBIfam" id="TIGR02464">
    <property type="entry name" value="ribofla_fusion"/>
    <property type="match status" value="1"/>
</dbReference>
<dbReference type="Proteomes" id="UP000182658">
    <property type="component" value="Unassembled WGS sequence"/>
</dbReference>
<accession>A0A1J7JZ43</accession>
<dbReference type="AlphaFoldDB" id="A0A1J7JZ43"/>
<keyword evidence="3" id="KW-1185">Reference proteome</keyword>
<gene>
    <name evidence="2" type="ORF">CONLIGDRAFT_566675</name>
</gene>
<dbReference type="EMBL" id="KV875093">
    <property type="protein sequence ID" value="OIW35416.1"/>
    <property type="molecule type" value="Genomic_DNA"/>
</dbReference>